<proteinExistence type="predicted"/>
<protein>
    <submittedName>
        <fullName evidence="2">Uncharacterized protein</fullName>
    </submittedName>
</protein>
<dbReference type="EMBL" id="CABFWF030000011">
    <property type="protein sequence ID" value="CAD7037111.1"/>
    <property type="molecule type" value="Genomic_DNA"/>
</dbReference>
<keyword evidence="1" id="KW-0472">Membrane</keyword>
<name>A0ABN7JLK5_9HYPH</name>
<keyword evidence="1" id="KW-0812">Transmembrane</keyword>
<keyword evidence="1" id="KW-1133">Transmembrane helix</keyword>
<accession>A0ABN7JLK5</accession>
<keyword evidence="3" id="KW-1185">Reference proteome</keyword>
<reference evidence="2 3" key="1">
    <citation type="submission" date="2020-11" db="EMBL/GenBank/DDBJ databases">
        <authorList>
            <person name="Lassalle F."/>
        </authorList>
    </citation>
    <scope>NUCLEOTIDE SEQUENCE [LARGE SCALE GENOMIC DNA]</scope>
    <source>
        <strain evidence="2 3">JC140</strain>
    </source>
</reference>
<gene>
    <name evidence="2" type="ORF">REJC140_03619</name>
</gene>
<evidence type="ECO:0000313" key="2">
    <source>
        <dbReference type="EMBL" id="CAD7037111.1"/>
    </source>
</evidence>
<comment type="caution">
    <text evidence="2">The sequence shown here is derived from an EMBL/GenBank/DDBJ whole genome shotgun (WGS) entry which is preliminary data.</text>
</comment>
<dbReference type="Proteomes" id="UP000606921">
    <property type="component" value="Unassembled WGS sequence"/>
</dbReference>
<evidence type="ECO:0000313" key="3">
    <source>
        <dbReference type="Proteomes" id="UP000606921"/>
    </source>
</evidence>
<feature type="transmembrane region" description="Helical" evidence="1">
    <location>
        <begin position="14"/>
        <end position="36"/>
    </location>
</feature>
<sequence>MDEMGLSWMATSNVLVWGSIGAMLVLILICVLRLTWLKALSRGMSHLPAKVG</sequence>
<evidence type="ECO:0000256" key="1">
    <source>
        <dbReference type="SAM" id="Phobius"/>
    </source>
</evidence>
<organism evidence="2 3">
    <name type="scientific">Pseudorhizobium endolithicum</name>
    <dbReference type="NCBI Taxonomy" id="1191678"/>
    <lineage>
        <taxon>Bacteria</taxon>
        <taxon>Pseudomonadati</taxon>
        <taxon>Pseudomonadota</taxon>
        <taxon>Alphaproteobacteria</taxon>
        <taxon>Hyphomicrobiales</taxon>
        <taxon>Rhizobiaceae</taxon>
        <taxon>Rhizobium/Agrobacterium group</taxon>
        <taxon>Pseudorhizobium</taxon>
    </lineage>
</organism>